<keyword evidence="1" id="KW-1133">Transmembrane helix</keyword>
<proteinExistence type="predicted"/>
<protein>
    <submittedName>
        <fullName evidence="2">Uncharacterized protein</fullName>
    </submittedName>
</protein>
<keyword evidence="1" id="KW-0812">Transmembrane</keyword>
<evidence type="ECO:0000313" key="2">
    <source>
        <dbReference type="EMBL" id="JAG48782.1"/>
    </source>
</evidence>
<name>A0A0K8S676_LYGHE</name>
<keyword evidence="1" id="KW-0472">Membrane</keyword>
<sequence length="174" mass="20079">MVSVRMLNVVDKVYQIFIFNPDTVRGAKEFISGHYEWSWIWFMLAAVLIWNVKFWTSFRDEREKLPKTILRAAAEGIVHWCLSNAFMFLAMEANRLIYDVFTDYVPEEACIGSCKTDGIRGLLYKMHLVDNRTVLVPRVRNPSVPFALMLTTSLIVSFLAYLTKNGRAQTLATD</sequence>
<feature type="transmembrane region" description="Helical" evidence="1">
    <location>
        <begin position="68"/>
        <end position="91"/>
    </location>
</feature>
<accession>A0A0K8S676</accession>
<evidence type="ECO:0000256" key="1">
    <source>
        <dbReference type="SAM" id="Phobius"/>
    </source>
</evidence>
<organism evidence="2">
    <name type="scientific">Lygus hesperus</name>
    <name type="common">Western plant bug</name>
    <dbReference type="NCBI Taxonomy" id="30085"/>
    <lineage>
        <taxon>Eukaryota</taxon>
        <taxon>Metazoa</taxon>
        <taxon>Ecdysozoa</taxon>
        <taxon>Arthropoda</taxon>
        <taxon>Hexapoda</taxon>
        <taxon>Insecta</taxon>
        <taxon>Pterygota</taxon>
        <taxon>Neoptera</taxon>
        <taxon>Paraneoptera</taxon>
        <taxon>Hemiptera</taxon>
        <taxon>Heteroptera</taxon>
        <taxon>Panheteroptera</taxon>
        <taxon>Cimicomorpha</taxon>
        <taxon>Miridae</taxon>
        <taxon>Mirini</taxon>
        <taxon>Lygus</taxon>
    </lineage>
</organism>
<reference evidence="2" key="1">
    <citation type="submission" date="2014-09" db="EMBL/GenBank/DDBJ databases">
        <authorList>
            <person name="Magalhaes I.L.F."/>
            <person name="Oliveira U."/>
            <person name="Santos F.R."/>
            <person name="Vidigal T.H.D.A."/>
            <person name="Brescovit A.D."/>
            <person name="Santos A.J."/>
        </authorList>
    </citation>
    <scope>NUCLEOTIDE SEQUENCE</scope>
</reference>
<dbReference type="AlphaFoldDB" id="A0A0K8S676"/>
<dbReference type="EMBL" id="GBRD01017045">
    <property type="protein sequence ID" value="JAG48782.1"/>
    <property type="molecule type" value="Transcribed_RNA"/>
</dbReference>
<feature type="transmembrane region" description="Helical" evidence="1">
    <location>
        <begin position="144"/>
        <end position="162"/>
    </location>
</feature>
<feature type="transmembrane region" description="Helical" evidence="1">
    <location>
        <begin position="38"/>
        <end position="56"/>
    </location>
</feature>